<feature type="non-terminal residue" evidence="2">
    <location>
        <position position="1"/>
    </location>
</feature>
<feature type="compositionally biased region" description="Polar residues" evidence="1">
    <location>
        <begin position="337"/>
        <end position="346"/>
    </location>
</feature>
<feature type="compositionally biased region" description="Polar residues" evidence="1">
    <location>
        <begin position="636"/>
        <end position="648"/>
    </location>
</feature>
<feature type="compositionally biased region" description="Polar residues" evidence="1">
    <location>
        <begin position="108"/>
        <end position="127"/>
    </location>
</feature>
<evidence type="ECO:0000256" key="1">
    <source>
        <dbReference type="SAM" id="MobiDB-lite"/>
    </source>
</evidence>
<feature type="region of interest" description="Disordered" evidence="1">
    <location>
        <begin position="96"/>
        <end position="191"/>
    </location>
</feature>
<sequence>TLAGCSPTMIRRLQEHSAPANEPAIPPLIGSDNRPEQQISCVIAEAQDMAQKDFPMRGPLTDLMSPSRPAKQAHGGKSAVEATALEVELSCGVRPRVGLSPERRDSAPLSTVTMTPKASKAGSSTRSPARASERQHDLAGTLITHHILRAQGSPPRPRERCLGDETLSIRPPSTFAGRAPAAPPSESEEEQIPAAVTLEEWRSQYDWASPDYKCQDQQDDTRANDSLQEGVYDIARIADVTHKAMRRLSRAKHARETSARAIKPVNMAVNLAKNFEEPSQAARPWSGGREERSGIDGISDYMQVARLGGACLPHQRGAVELQASSKPQVTGGPRTAQPAQPQTDFQVISLEPEVVVPSKKKKKQKKQKDSWHGLKSLANAAHTFASKAEAQQAQRDKLPTDNKGFTKPYLQLANHLGRIEVPAERQRISRDSRGGPKPLLAKKQALQAARLTAGVAAFLQQPPSSVQSATDAEREQDVSAGDADFHAQDDVAGWDNVASTSESGGVPKAFHVPSWIKSSAADDEERIALLLQEQSAWEGIADAETERLLLDAEREWWKKEQMGCWQDWDGVGTRCESNGNRKDGQHPTLLPEEGGGGVGLPSRASSPVRTSNWQGPVVWAGTDTYATHGTVIHTKNTTSMFPHSNRPYSSKGAAGEHIPSKEVQLDVAAHQRMQGVYTDR</sequence>
<feature type="region of interest" description="Disordered" evidence="1">
    <location>
        <begin position="323"/>
        <end position="346"/>
    </location>
</feature>
<gene>
    <name evidence="2" type="ORF">CYMTET_34377</name>
</gene>
<proteinExistence type="predicted"/>
<feature type="region of interest" description="Disordered" evidence="1">
    <location>
        <begin position="577"/>
        <end position="610"/>
    </location>
</feature>
<feature type="region of interest" description="Disordered" evidence="1">
    <location>
        <begin position="385"/>
        <end position="406"/>
    </location>
</feature>
<feature type="region of interest" description="Disordered" evidence="1">
    <location>
        <begin position="55"/>
        <end position="79"/>
    </location>
</feature>
<dbReference type="AlphaFoldDB" id="A0AAE0FBS9"/>
<organism evidence="2 3">
    <name type="scientific">Cymbomonas tetramitiformis</name>
    <dbReference type="NCBI Taxonomy" id="36881"/>
    <lineage>
        <taxon>Eukaryota</taxon>
        <taxon>Viridiplantae</taxon>
        <taxon>Chlorophyta</taxon>
        <taxon>Pyramimonadophyceae</taxon>
        <taxon>Pyramimonadales</taxon>
        <taxon>Pyramimonadaceae</taxon>
        <taxon>Cymbomonas</taxon>
    </lineage>
</organism>
<accession>A0AAE0FBS9</accession>
<protein>
    <submittedName>
        <fullName evidence="2">Uncharacterized protein</fullName>
    </submittedName>
</protein>
<comment type="caution">
    <text evidence="2">The sequence shown here is derived from an EMBL/GenBank/DDBJ whole genome shotgun (WGS) entry which is preliminary data.</text>
</comment>
<name>A0AAE0FBS9_9CHLO</name>
<feature type="region of interest" description="Disordered" evidence="1">
    <location>
        <begin position="636"/>
        <end position="658"/>
    </location>
</feature>
<evidence type="ECO:0000313" key="2">
    <source>
        <dbReference type="EMBL" id="KAK3256491.1"/>
    </source>
</evidence>
<dbReference type="Proteomes" id="UP001190700">
    <property type="component" value="Unassembled WGS sequence"/>
</dbReference>
<evidence type="ECO:0000313" key="3">
    <source>
        <dbReference type="Proteomes" id="UP001190700"/>
    </source>
</evidence>
<dbReference type="EMBL" id="LGRX02021616">
    <property type="protein sequence ID" value="KAK3256491.1"/>
    <property type="molecule type" value="Genomic_DNA"/>
</dbReference>
<reference evidence="2 3" key="1">
    <citation type="journal article" date="2015" name="Genome Biol. Evol.">
        <title>Comparative Genomics of a Bacterivorous Green Alga Reveals Evolutionary Causalities and Consequences of Phago-Mixotrophic Mode of Nutrition.</title>
        <authorList>
            <person name="Burns J.A."/>
            <person name="Paasch A."/>
            <person name="Narechania A."/>
            <person name="Kim E."/>
        </authorList>
    </citation>
    <scope>NUCLEOTIDE SEQUENCE [LARGE SCALE GENOMIC DNA]</scope>
    <source>
        <strain evidence="2 3">PLY_AMNH</strain>
    </source>
</reference>
<keyword evidence="3" id="KW-1185">Reference proteome</keyword>